<evidence type="ECO:0000313" key="1">
    <source>
        <dbReference type="EMBL" id="RKQ36236.1"/>
    </source>
</evidence>
<organism evidence="1 2">
    <name type="scientific">Kocuria tytonis</name>
    <dbReference type="NCBI Taxonomy" id="2054280"/>
    <lineage>
        <taxon>Bacteria</taxon>
        <taxon>Bacillati</taxon>
        <taxon>Actinomycetota</taxon>
        <taxon>Actinomycetes</taxon>
        <taxon>Micrococcales</taxon>
        <taxon>Micrococcaceae</taxon>
        <taxon>Kocuria</taxon>
    </lineage>
</organism>
<sequence length="83" mass="8919">MTSPLEAWERARTFKQLQATLQGETTVLAAALRRTTMGTPASRAQARTAATRLDRTAYELAEAASALAAGIRHDLNAMEGTTE</sequence>
<evidence type="ECO:0000313" key="2">
    <source>
        <dbReference type="Proteomes" id="UP000249516"/>
    </source>
</evidence>
<dbReference type="AlphaFoldDB" id="A0A495A8A3"/>
<dbReference type="RefSeq" id="WP_121029620.1">
    <property type="nucleotide sequence ID" value="NZ_PNJG02000001.1"/>
</dbReference>
<protein>
    <submittedName>
        <fullName evidence="1">Uncharacterized protein</fullName>
    </submittedName>
</protein>
<reference evidence="1 2" key="1">
    <citation type="submission" date="2018-10" db="EMBL/GenBank/DDBJ databases">
        <title>Kocuria tytouropygialis sp. nov., isolated from the uropygial gland of an American barn owl (Tyto furcata).</title>
        <authorList>
            <person name="Braun M.S."/>
            <person name="Wang E."/>
            <person name="Zimmermann S."/>
            <person name="Wagner H."/>
            <person name="Wink M."/>
        </authorList>
    </citation>
    <scope>NUCLEOTIDE SEQUENCE [LARGE SCALE GENOMIC DNA]</scope>
    <source>
        <strain evidence="1 2">442</strain>
    </source>
</reference>
<dbReference type="EMBL" id="PNJG02000001">
    <property type="protein sequence ID" value="RKQ36236.1"/>
    <property type="molecule type" value="Genomic_DNA"/>
</dbReference>
<accession>A0A495A8A3</accession>
<comment type="caution">
    <text evidence="1">The sequence shown here is derived from an EMBL/GenBank/DDBJ whole genome shotgun (WGS) entry which is preliminary data.</text>
</comment>
<dbReference type="Proteomes" id="UP000249516">
    <property type="component" value="Unassembled WGS sequence"/>
</dbReference>
<keyword evidence="2" id="KW-1185">Reference proteome</keyword>
<proteinExistence type="predicted"/>
<gene>
    <name evidence="1" type="ORF">C1C97_000675</name>
</gene>
<name>A0A495A8A3_9MICC</name>